<dbReference type="PANTHER" id="PTHR43162">
    <property type="match status" value="1"/>
</dbReference>
<dbReference type="SUPFAM" id="SSF51735">
    <property type="entry name" value="NAD(P)-binding Rossmann-fold domains"/>
    <property type="match status" value="1"/>
</dbReference>
<dbReference type="InterPro" id="IPR016040">
    <property type="entry name" value="NAD(P)-bd_dom"/>
</dbReference>
<dbReference type="Pfam" id="PF13460">
    <property type="entry name" value="NAD_binding_10"/>
    <property type="match status" value="1"/>
</dbReference>
<evidence type="ECO:0000259" key="1">
    <source>
        <dbReference type="Pfam" id="PF13460"/>
    </source>
</evidence>
<dbReference type="Proteomes" id="UP001501509">
    <property type="component" value="Unassembled WGS sequence"/>
</dbReference>
<evidence type="ECO:0000313" key="2">
    <source>
        <dbReference type="EMBL" id="GAA2575764.1"/>
    </source>
</evidence>
<gene>
    <name evidence="2" type="ORF">GCM10010411_05110</name>
</gene>
<dbReference type="InterPro" id="IPR051604">
    <property type="entry name" value="Ergot_Alk_Oxidoreductase"/>
</dbReference>
<dbReference type="Gene3D" id="3.40.50.720">
    <property type="entry name" value="NAD(P)-binding Rossmann-like Domain"/>
    <property type="match status" value="1"/>
</dbReference>
<name>A0ABN3PBC8_9ACTN</name>
<keyword evidence="3" id="KW-1185">Reference proteome</keyword>
<proteinExistence type="predicted"/>
<dbReference type="Gene3D" id="3.90.25.10">
    <property type="entry name" value="UDP-galactose 4-epimerase, domain 1"/>
    <property type="match status" value="1"/>
</dbReference>
<accession>A0ABN3PBC8</accession>
<dbReference type="InterPro" id="IPR036291">
    <property type="entry name" value="NAD(P)-bd_dom_sf"/>
</dbReference>
<sequence>MGMTDNTKIQNGNGGLTLVLGGTGKTGRRVAERLVARGVQVRIGSRSASPAFSWQDREGWAAVLDGVTSVYVSYAPDLAVPGAPDDIKAFTEAAAAAGVRRLVLLSGRGEEEAQVCEGLVRESGLEWTIVRASWFFQNFSESFMIEPLLAGEVVLPAGDVREPFVDVDDIADVAVAALTEDGHVGELYEVTGPRLLTFAQAVQEIAEATGREIPYIQISAEDYAAGAKEQGVPQDVVDFLMYLFTTVLDGRNAYQTDGIKRALGREPRDFSDFVREAAGTGVWNAA</sequence>
<dbReference type="PANTHER" id="PTHR43162:SF1">
    <property type="entry name" value="PRESTALK A DIFFERENTIATION PROTEIN A"/>
    <property type="match status" value="1"/>
</dbReference>
<protein>
    <submittedName>
        <fullName evidence="2">NAD(P)H-binding protein</fullName>
    </submittedName>
</protein>
<feature type="domain" description="NAD(P)-binding" evidence="1">
    <location>
        <begin position="21"/>
        <end position="109"/>
    </location>
</feature>
<dbReference type="EMBL" id="BAAATD010000001">
    <property type="protein sequence ID" value="GAA2575764.1"/>
    <property type="molecule type" value="Genomic_DNA"/>
</dbReference>
<comment type="caution">
    <text evidence="2">The sequence shown here is derived from an EMBL/GenBank/DDBJ whole genome shotgun (WGS) entry which is preliminary data.</text>
</comment>
<organism evidence="2 3">
    <name type="scientific">Actinomadura fulvescens</name>
    <dbReference type="NCBI Taxonomy" id="46160"/>
    <lineage>
        <taxon>Bacteria</taxon>
        <taxon>Bacillati</taxon>
        <taxon>Actinomycetota</taxon>
        <taxon>Actinomycetes</taxon>
        <taxon>Streptosporangiales</taxon>
        <taxon>Thermomonosporaceae</taxon>
        <taxon>Actinomadura</taxon>
    </lineage>
</organism>
<evidence type="ECO:0000313" key="3">
    <source>
        <dbReference type="Proteomes" id="UP001501509"/>
    </source>
</evidence>
<reference evidence="2 3" key="1">
    <citation type="journal article" date="2019" name="Int. J. Syst. Evol. Microbiol.">
        <title>The Global Catalogue of Microorganisms (GCM) 10K type strain sequencing project: providing services to taxonomists for standard genome sequencing and annotation.</title>
        <authorList>
            <consortium name="The Broad Institute Genomics Platform"/>
            <consortium name="The Broad Institute Genome Sequencing Center for Infectious Disease"/>
            <person name="Wu L."/>
            <person name="Ma J."/>
        </authorList>
    </citation>
    <scope>NUCLEOTIDE SEQUENCE [LARGE SCALE GENOMIC DNA]</scope>
    <source>
        <strain evidence="2 3">JCM 6833</strain>
    </source>
</reference>